<dbReference type="EMBL" id="KV750256">
    <property type="protein sequence ID" value="OCL05555.1"/>
    <property type="molecule type" value="Genomic_DNA"/>
</dbReference>
<sequence length="766" mass="88016">MAPSICEEAAYKLQSKKVTQNYRNRPQECPTYFFPRENVVDLKSSAREIYLCDCEKCKRLSGTDDGSDNRASYFKEIEEKLLGEFLLIFALLILHTIPGLITEFINRNVKLDGSNFLNVEQLRFLHSLKGIIPNEADSHQDKILQDQFRFQIRELNTSTEIIEYDKKEIVPIQDNDAIEGKGQFGEVIGFEFLHKDYEGTGFEEFKKGTRSRFVRKTFSGKKVDAGKAEWDIYVRDVNPMRNPHFMQALGAFSHGECFSIIFTHAESTFERLLTSDEPELSSKARWEQMTEVTKALACLHEAKKSHSDLKPLNLLIQDGQIKISDFGSAEDTEETDSVEAARTWLAARVYSPKEHVRGPSYDIYSLGAMLSELATSDIQGRDGLIDYGNIRSSEDDEALIPNSRCFYLHQSGELKTAVKVRHIDLLALVDELSHWHRRFYTRDLFNLIENMLAGKADERPSTKEVYQTLENFIHSIPDHPDEEALTPRLTLQKNIWREDTDQLLTPGNLSLKLRAYREDHAKCNVLIYRRGTRQCLEIRFDYYLEGNNTNTPNSHCASFRGRVRHMNTSKDARQIMGIIPCSVNPKQTKLLYQDSLTETYKFTSKEDAFQFQREFTHYYVHKSLSYQASFKLHRKATLGEWIRCLFIRTHCKVQTHNGQIQLWTSEKSPQGRPPFNIKIAIITASALILAVPGNTTTYNLSVEGPSPSELVIEASVLEADIENGLSHTVMDLNDDEMDYDISVRFHTAIGEFCISLSTRDMYSHRY</sequence>
<dbReference type="Gene3D" id="1.10.510.10">
    <property type="entry name" value="Transferase(Phosphotransferase) domain 1"/>
    <property type="match status" value="1"/>
</dbReference>
<dbReference type="SUPFAM" id="SSF56112">
    <property type="entry name" value="Protein kinase-like (PK-like)"/>
    <property type="match status" value="1"/>
</dbReference>
<dbReference type="GO" id="GO:0004672">
    <property type="term" value="F:protein kinase activity"/>
    <property type="evidence" value="ECO:0007669"/>
    <property type="project" value="InterPro"/>
</dbReference>
<reference evidence="2 3" key="1">
    <citation type="journal article" date="2016" name="Nat. Commun.">
        <title>Ectomycorrhizal ecology is imprinted in the genome of the dominant symbiotic fungus Cenococcum geophilum.</title>
        <authorList>
            <consortium name="DOE Joint Genome Institute"/>
            <person name="Peter M."/>
            <person name="Kohler A."/>
            <person name="Ohm R.A."/>
            <person name="Kuo A."/>
            <person name="Krutzmann J."/>
            <person name="Morin E."/>
            <person name="Arend M."/>
            <person name="Barry K.W."/>
            <person name="Binder M."/>
            <person name="Choi C."/>
            <person name="Clum A."/>
            <person name="Copeland A."/>
            <person name="Grisel N."/>
            <person name="Haridas S."/>
            <person name="Kipfer T."/>
            <person name="LaButti K."/>
            <person name="Lindquist E."/>
            <person name="Lipzen A."/>
            <person name="Maire R."/>
            <person name="Meier B."/>
            <person name="Mihaltcheva S."/>
            <person name="Molinier V."/>
            <person name="Murat C."/>
            <person name="Poggeler S."/>
            <person name="Quandt C.A."/>
            <person name="Sperisen C."/>
            <person name="Tritt A."/>
            <person name="Tisserant E."/>
            <person name="Crous P.W."/>
            <person name="Henrissat B."/>
            <person name="Nehls U."/>
            <person name="Egli S."/>
            <person name="Spatafora J.W."/>
            <person name="Grigoriev I.V."/>
            <person name="Martin F.M."/>
        </authorList>
    </citation>
    <scope>NUCLEOTIDE SEQUENCE [LARGE SCALE GENOMIC DNA]</scope>
    <source>
        <strain evidence="2 3">CBS 207.34</strain>
    </source>
</reference>
<dbReference type="Proteomes" id="UP000250140">
    <property type="component" value="Unassembled WGS sequence"/>
</dbReference>
<dbReference type="SMART" id="SM00220">
    <property type="entry name" value="S_TKc"/>
    <property type="match status" value="1"/>
</dbReference>
<keyword evidence="2" id="KW-0808">Transferase</keyword>
<dbReference type="GO" id="GO:0005524">
    <property type="term" value="F:ATP binding"/>
    <property type="evidence" value="ECO:0007669"/>
    <property type="project" value="InterPro"/>
</dbReference>
<protein>
    <submittedName>
        <fullName evidence="2">Kinase-like protein</fullName>
    </submittedName>
</protein>
<dbReference type="InterPro" id="IPR011009">
    <property type="entry name" value="Kinase-like_dom_sf"/>
</dbReference>
<dbReference type="InterPro" id="IPR050167">
    <property type="entry name" value="Ser_Thr_protein_kinase"/>
</dbReference>
<evidence type="ECO:0000313" key="3">
    <source>
        <dbReference type="Proteomes" id="UP000250140"/>
    </source>
</evidence>
<dbReference type="PANTHER" id="PTHR23257">
    <property type="entry name" value="SERINE-THREONINE PROTEIN KINASE"/>
    <property type="match status" value="1"/>
</dbReference>
<dbReference type="InterPro" id="IPR000719">
    <property type="entry name" value="Prot_kinase_dom"/>
</dbReference>
<feature type="domain" description="Protein kinase" evidence="1">
    <location>
        <begin position="173"/>
        <end position="473"/>
    </location>
</feature>
<name>A0A8E2JQ62_9PEZI</name>
<evidence type="ECO:0000259" key="1">
    <source>
        <dbReference type="PROSITE" id="PS50011"/>
    </source>
</evidence>
<keyword evidence="3" id="KW-1185">Reference proteome</keyword>
<dbReference type="PROSITE" id="PS50011">
    <property type="entry name" value="PROTEIN_KINASE_DOM"/>
    <property type="match status" value="1"/>
</dbReference>
<dbReference type="OrthoDB" id="5986190at2759"/>
<dbReference type="GO" id="GO:0007165">
    <property type="term" value="P:signal transduction"/>
    <property type="evidence" value="ECO:0007669"/>
    <property type="project" value="TreeGrafter"/>
</dbReference>
<dbReference type="AlphaFoldDB" id="A0A8E2JQ62"/>
<organism evidence="2 3">
    <name type="scientific">Glonium stellatum</name>
    <dbReference type="NCBI Taxonomy" id="574774"/>
    <lineage>
        <taxon>Eukaryota</taxon>
        <taxon>Fungi</taxon>
        <taxon>Dikarya</taxon>
        <taxon>Ascomycota</taxon>
        <taxon>Pezizomycotina</taxon>
        <taxon>Dothideomycetes</taxon>
        <taxon>Pleosporomycetidae</taxon>
        <taxon>Gloniales</taxon>
        <taxon>Gloniaceae</taxon>
        <taxon>Glonium</taxon>
    </lineage>
</organism>
<dbReference type="GO" id="GO:0005737">
    <property type="term" value="C:cytoplasm"/>
    <property type="evidence" value="ECO:0007669"/>
    <property type="project" value="TreeGrafter"/>
</dbReference>
<gene>
    <name evidence="2" type="ORF">AOQ84DRAFT_95165</name>
</gene>
<evidence type="ECO:0000313" key="2">
    <source>
        <dbReference type="EMBL" id="OCL05555.1"/>
    </source>
</evidence>
<keyword evidence="2" id="KW-0418">Kinase</keyword>
<dbReference type="Pfam" id="PF00069">
    <property type="entry name" value="Pkinase"/>
    <property type="match status" value="1"/>
</dbReference>
<accession>A0A8E2JQ62</accession>
<proteinExistence type="predicted"/>